<gene>
    <name evidence="1" type="ORF">AYC66_17945</name>
    <name evidence="2" type="ORF">BAY09_18045</name>
</gene>
<evidence type="ECO:0000313" key="3">
    <source>
        <dbReference type="Proteomes" id="UP000189738"/>
    </source>
</evidence>
<dbReference type="RefSeq" id="WP_078408068.1">
    <property type="nucleotide sequence ID" value="NZ_CP014339.1"/>
</dbReference>
<sequence length="72" mass="8309">MKTFTTLNVVSKITNPKTGEVVEILKVQKDGTKRTFFKPVVEKDGKKMMITTTLWARLYDAESLAKKYLNRQ</sequence>
<evidence type="ECO:0000313" key="2">
    <source>
        <dbReference type="EMBL" id="OPB52779.1"/>
    </source>
</evidence>
<accession>A0A494JAZ6</accession>
<evidence type="ECO:0000313" key="1">
    <source>
        <dbReference type="EMBL" id="AQX52444.1"/>
    </source>
</evidence>
<dbReference type="Proteomes" id="UP000189738">
    <property type="component" value="Chromosome"/>
</dbReference>
<name>A0A494JAZ6_9FLAO</name>
<reference evidence="1 3" key="1">
    <citation type="submission" date="2016-02" db="EMBL/GenBank/DDBJ databases">
        <authorList>
            <person name="Nicholson A.C."/>
            <person name="Humrighouse B.W."/>
            <person name="Loparev V."/>
            <person name="Emery B."/>
            <person name="Graziano J."/>
            <person name="McQuiston J.R."/>
        </authorList>
    </citation>
    <scope>NUCLEOTIDE SEQUENCE [LARGE SCALE GENOMIC DNA]</scope>
    <source>
        <strain evidence="1 3">E6809</strain>
    </source>
</reference>
<protein>
    <submittedName>
        <fullName evidence="2">Uncharacterized protein</fullName>
    </submittedName>
</protein>
<dbReference type="AlphaFoldDB" id="A0A494JAZ6"/>
<reference evidence="2" key="2">
    <citation type="submission" date="2016-06" db="EMBL/GenBank/DDBJ databases">
        <authorList>
            <person name="Nicholson A.C."/>
        </authorList>
    </citation>
    <scope>NUCLEOTIDE SEQUENCE [LARGE SCALE GENOMIC DNA]</scope>
    <source>
        <strain evidence="2">E6809</strain>
    </source>
</reference>
<proteinExistence type="predicted"/>
<dbReference type="EMBL" id="CP014339">
    <property type="protein sequence ID" value="AQX52444.1"/>
    <property type="molecule type" value="Genomic_DNA"/>
</dbReference>
<organism evidence="2">
    <name type="scientific">Elizabethkingia anophelis</name>
    <dbReference type="NCBI Taxonomy" id="1117645"/>
    <lineage>
        <taxon>Bacteria</taxon>
        <taxon>Pseudomonadati</taxon>
        <taxon>Bacteroidota</taxon>
        <taxon>Flavobacteriia</taxon>
        <taxon>Flavobacteriales</taxon>
        <taxon>Weeksellaceae</taxon>
        <taxon>Elizabethkingia</taxon>
    </lineage>
</organism>
<dbReference type="EMBL" id="MAHS01000002">
    <property type="protein sequence ID" value="OPB52779.1"/>
    <property type="molecule type" value="Genomic_DNA"/>
</dbReference>